<evidence type="ECO:0000313" key="1">
    <source>
        <dbReference type="EMBL" id="KAA6389033.1"/>
    </source>
</evidence>
<dbReference type="EMBL" id="SNRW01003742">
    <property type="protein sequence ID" value="KAA6389033.1"/>
    <property type="molecule type" value="Genomic_DNA"/>
</dbReference>
<proteinExistence type="predicted"/>
<name>A0A5J4W3F4_9EUKA</name>
<evidence type="ECO:0000313" key="2">
    <source>
        <dbReference type="Proteomes" id="UP000324800"/>
    </source>
</evidence>
<accession>A0A5J4W3F4</accession>
<protein>
    <submittedName>
        <fullName evidence="1">Uncharacterized protein</fullName>
    </submittedName>
</protein>
<dbReference type="Proteomes" id="UP000324800">
    <property type="component" value="Unassembled WGS sequence"/>
</dbReference>
<reference evidence="1 2" key="1">
    <citation type="submission" date="2019-03" db="EMBL/GenBank/DDBJ databases">
        <title>Single cell metagenomics reveals metabolic interactions within the superorganism composed of flagellate Streblomastix strix and complex community of Bacteroidetes bacteria on its surface.</title>
        <authorList>
            <person name="Treitli S.C."/>
            <person name="Kolisko M."/>
            <person name="Husnik F."/>
            <person name="Keeling P."/>
            <person name="Hampl V."/>
        </authorList>
    </citation>
    <scope>NUCLEOTIDE SEQUENCE [LARGE SCALE GENOMIC DNA]</scope>
    <source>
        <strain evidence="1">ST1C</strain>
    </source>
</reference>
<organism evidence="1 2">
    <name type="scientific">Streblomastix strix</name>
    <dbReference type="NCBI Taxonomy" id="222440"/>
    <lineage>
        <taxon>Eukaryota</taxon>
        <taxon>Metamonada</taxon>
        <taxon>Preaxostyla</taxon>
        <taxon>Oxymonadida</taxon>
        <taxon>Streblomastigidae</taxon>
        <taxon>Streblomastix</taxon>
    </lineage>
</organism>
<dbReference type="AlphaFoldDB" id="A0A5J4W3F4"/>
<comment type="caution">
    <text evidence="1">The sequence shown here is derived from an EMBL/GenBank/DDBJ whole genome shotgun (WGS) entry which is preliminary data.</text>
</comment>
<gene>
    <name evidence="1" type="ORF">EZS28_015439</name>
</gene>
<sequence>MTVAQGITAALDGIMKIAAEKKDMLNCYLKPIQREKLFEKFAWSAVNVIFPVHKVEPALLEENSGLARSAHPSSVAQNQGDASMIEDIIGTNSNKIVNKIFKVWVASFVSVEDAQTQCESRLNVVYSDARTEDILSQSSKERFKRIKSGKRVIIQNQNKGSGVFNRLNYGIFKRRQDDQRVMDFKRRLKFGIGN</sequence>